<evidence type="ECO:0000256" key="1">
    <source>
        <dbReference type="SAM" id="Phobius"/>
    </source>
</evidence>
<evidence type="ECO:0000313" key="2">
    <source>
        <dbReference type="EMBL" id="TMV08035.1"/>
    </source>
</evidence>
<evidence type="ECO:0000313" key="3">
    <source>
        <dbReference type="Proteomes" id="UP001193035"/>
    </source>
</evidence>
<dbReference type="EMBL" id="VCPD01000003">
    <property type="protein sequence ID" value="TMV08035.1"/>
    <property type="molecule type" value="Genomic_DNA"/>
</dbReference>
<keyword evidence="3" id="KW-1185">Reference proteome</keyword>
<keyword evidence="1" id="KW-0812">Transmembrane</keyword>
<protein>
    <submittedName>
        <fullName evidence="2">Pilus assembly protein</fullName>
    </submittedName>
</protein>
<keyword evidence="1" id="KW-0472">Membrane</keyword>
<keyword evidence="1" id="KW-1133">Transmembrane helix</keyword>
<sequence length="179" mass="20455">MRKSLKNFRSDESGSILVEALLALPVLLWAIAATFTYFDGFRQSASNLKAAFTVSDLISRETRTITETYLDSMHELMELMVDNGTQMNVRISLIAFDEDDDRHYVRWSGIRGFDEEWTDDNIHLIRDKLPPMPNADTLILVETSNTYVPFFNVGLGNNITFDNFVFTRPRFTNEIAGSV</sequence>
<accession>A0ABY2WYT4</accession>
<name>A0ABY2WYT4_9RHOB</name>
<comment type="caution">
    <text evidence="2">The sequence shown here is derived from an EMBL/GenBank/DDBJ whole genome shotgun (WGS) entry which is preliminary data.</text>
</comment>
<dbReference type="RefSeq" id="WP_138842227.1">
    <property type="nucleotide sequence ID" value="NZ_VCPD01000003.1"/>
</dbReference>
<feature type="transmembrane region" description="Helical" evidence="1">
    <location>
        <begin position="20"/>
        <end position="38"/>
    </location>
</feature>
<proteinExistence type="predicted"/>
<gene>
    <name evidence="2" type="ORF">FGK63_11350</name>
</gene>
<dbReference type="Proteomes" id="UP001193035">
    <property type="component" value="Unassembled WGS sequence"/>
</dbReference>
<reference evidence="2 3" key="1">
    <citation type="submission" date="2019-05" db="EMBL/GenBank/DDBJ databases">
        <title>Ruegeria sp. nov., isolated from tidal flat.</title>
        <authorList>
            <person name="Kim W."/>
        </authorList>
    </citation>
    <scope>NUCLEOTIDE SEQUENCE [LARGE SCALE GENOMIC DNA]</scope>
    <source>
        <strain evidence="2 3">CAU 1488</strain>
    </source>
</reference>
<organism evidence="2 3">
    <name type="scientific">Ruegeria sediminis</name>
    <dbReference type="NCBI Taxonomy" id="2583820"/>
    <lineage>
        <taxon>Bacteria</taxon>
        <taxon>Pseudomonadati</taxon>
        <taxon>Pseudomonadota</taxon>
        <taxon>Alphaproteobacteria</taxon>
        <taxon>Rhodobacterales</taxon>
        <taxon>Roseobacteraceae</taxon>
        <taxon>Ruegeria</taxon>
    </lineage>
</organism>